<dbReference type="Pfam" id="PF04828">
    <property type="entry name" value="GFA"/>
    <property type="match status" value="1"/>
</dbReference>
<dbReference type="GO" id="GO:0016846">
    <property type="term" value="F:carbon-sulfur lyase activity"/>
    <property type="evidence" value="ECO:0007669"/>
    <property type="project" value="InterPro"/>
</dbReference>
<dbReference type="InterPro" id="IPR011057">
    <property type="entry name" value="Mss4-like_sf"/>
</dbReference>
<evidence type="ECO:0000256" key="3">
    <source>
        <dbReference type="ARBA" id="ARBA00022833"/>
    </source>
</evidence>
<dbReference type="PROSITE" id="PS51891">
    <property type="entry name" value="CENP_V_GFA"/>
    <property type="match status" value="1"/>
</dbReference>
<evidence type="ECO:0000256" key="1">
    <source>
        <dbReference type="ARBA" id="ARBA00005495"/>
    </source>
</evidence>
<comment type="similarity">
    <text evidence="1">Belongs to the Gfa family.</text>
</comment>
<protein>
    <submittedName>
        <fullName evidence="6">Glutathione-dependent formaldehyde-activating, GFA</fullName>
    </submittedName>
</protein>
<evidence type="ECO:0000259" key="5">
    <source>
        <dbReference type="PROSITE" id="PS51891"/>
    </source>
</evidence>
<evidence type="ECO:0000256" key="4">
    <source>
        <dbReference type="ARBA" id="ARBA00023239"/>
    </source>
</evidence>
<keyword evidence="3" id="KW-0862">Zinc</keyword>
<accession>A0A9P4TXM7</accession>
<dbReference type="AlphaFoldDB" id="A0A9P4TXM7"/>
<dbReference type="GO" id="GO:0046872">
    <property type="term" value="F:metal ion binding"/>
    <property type="evidence" value="ECO:0007669"/>
    <property type="project" value="UniProtKB-KW"/>
</dbReference>
<evidence type="ECO:0000313" key="6">
    <source>
        <dbReference type="EMBL" id="KAF2429411.1"/>
    </source>
</evidence>
<dbReference type="Proteomes" id="UP000800235">
    <property type="component" value="Unassembled WGS sequence"/>
</dbReference>
<dbReference type="SUPFAM" id="SSF51316">
    <property type="entry name" value="Mss4-like"/>
    <property type="match status" value="1"/>
</dbReference>
<proteinExistence type="inferred from homology"/>
<keyword evidence="4" id="KW-0456">Lyase</keyword>
<keyword evidence="7" id="KW-1185">Reference proteome</keyword>
<dbReference type="EMBL" id="MU007047">
    <property type="protein sequence ID" value="KAF2429411.1"/>
    <property type="molecule type" value="Genomic_DNA"/>
</dbReference>
<dbReference type="PANTHER" id="PTHR33337:SF33">
    <property type="entry name" value="CENP-V_GFA DOMAIN-CONTAINING PROTEIN"/>
    <property type="match status" value="1"/>
</dbReference>
<dbReference type="InterPro" id="IPR006913">
    <property type="entry name" value="CENP-V/GFA"/>
</dbReference>
<dbReference type="PANTHER" id="PTHR33337">
    <property type="entry name" value="GFA DOMAIN-CONTAINING PROTEIN"/>
    <property type="match status" value="1"/>
</dbReference>
<gene>
    <name evidence="6" type="ORF">EJ08DRAFT_613962</name>
</gene>
<organism evidence="6 7">
    <name type="scientific">Tothia fuscella</name>
    <dbReference type="NCBI Taxonomy" id="1048955"/>
    <lineage>
        <taxon>Eukaryota</taxon>
        <taxon>Fungi</taxon>
        <taxon>Dikarya</taxon>
        <taxon>Ascomycota</taxon>
        <taxon>Pezizomycotina</taxon>
        <taxon>Dothideomycetes</taxon>
        <taxon>Pleosporomycetidae</taxon>
        <taxon>Venturiales</taxon>
        <taxon>Cylindrosympodiaceae</taxon>
        <taxon>Tothia</taxon>
    </lineage>
</organism>
<reference evidence="6" key="1">
    <citation type="journal article" date="2020" name="Stud. Mycol.">
        <title>101 Dothideomycetes genomes: a test case for predicting lifestyles and emergence of pathogens.</title>
        <authorList>
            <person name="Haridas S."/>
            <person name="Albert R."/>
            <person name="Binder M."/>
            <person name="Bloem J."/>
            <person name="Labutti K."/>
            <person name="Salamov A."/>
            <person name="Andreopoulos B."/>
            <person name="Baker S."/>
            <person name="Barry K."/>
            <person name="Bills G."/>
            <person name="Bluhm B."/>
            <person name="Cannon C."/>
            <person name="Castanera R."/>
            <person name="Culley D."/>
            <person name="Daum C."/>
            <person name="Ezra D."/>
            <person name="Gonzalez J."/>
            <person name="Henrissat B."/>
            <person name="Kuo A."/>
            <person name="Liang C."/>
            <person name="Lipzen A."/>
            <person name="Lutzoni F."/>
            <person name="Magnuson J."/>
            <person name="Mondo S."/>
            <person name="Nolan M."/>
            <person name="Ohm R."/>
            <person name="Pangilinan J."/>
            <person name="Park H.-J."/>
            <person name="Ramirez L."/>
            <person name="Alfaro M."/>
            <person name="Sun H."/>
            <person name="Tritt A."/>
            <person name="Yoshinaga Y."/>
            <person name="Zwiers L.-H."/>
            <person name="Turgeon B."/>
            <person name="Goodwin S."/>
            <person name="Spatafora J."/>
            <person name="Crous P."/>
            <person name="Grigoriev I."/>
        </authorList>
    </citation>
    <scope>NUCLEOTIDE SEQUENCE</scope>
    <source>
        <strain evidence="6">CBS 130266</strain>
    </source>
</reference>
<name>A0A9P4TXM7_9PEZI</name>
<comment type="caution">
    <text evidence="6">The sequence shown here is derived from an EMBL/GenBank/DDBJ whole genome shotgun (WGS) entry which is preliminary data.</text>
</comment>
<evidence type="ECO:0000313" key="7">
    <source>
        <dbReference type="Proteomes" id="UP000800235"/>
    </source>
</evidence>
<feature type="domain" description="CENP-V/GFA" evidence="5">
    <location>
        <begin position="9"/>
        <end position="132"/>
    </location>
</feature>
<evidence type="ECO:0000256" key="2">
    <source>
        <dbReference type="ARBA" id="ARBA00022723"/>
    </source>
</evidence>
<sequence length="198" mass="21995">MSSSIQASYTGGCACGHIRYTLNATPLIIHCCHCYICQKENGSAFALNLLIESDKVTLDNSSEKPLAVRTPTDSGKGQLISRCPKCYVAVWSHYAGAGPYIAFVKVGTLDGEMKKNIVPDIHIFAASKPDWLKLPEDALISEEFYKMHEVWSKQSLERFSAMKAEISKWKEDVGSFWIGEIETLKGNKLDTCLARLKV</sequence>
<dbReference type="OrthoDB" id="406544at2759"/>
<keyword evidence="2" id="KW-0479">Metal-binding</keyword>
<dbReference type="Gene3D" id="3.90.1590.10">
    <property type="entry name" value="glutathione-dependent formaldehyde- activating enzyme (gfa)"/>
    <property type="match status" value="1"/>
</dbReference>